<keyword evidence="4" id="KW-1185">Reference proteome</keyword>
<dbReference type="Gramene" id="ONK67723">
    <property type="protein sequence ID" value="ONK67723"/>
    <property type="gene ID" value="A4U43_C05F3080"/>
</dbReference>
<dbReference type="InterPro" id="IPR050528">
    <property type="entry name" value="L-type_Lectin-RKs"/>
</dbReference>
<sequence length="135" mass="14640">MILLDWVWEKWVAGKWAEVLDPNLGGGFDMEEAEVAVKVGLLCSHPIGVIRPSMREVVRYLDGGDAVEVPEVRLPPGEYEGVVRSSLGFEDFVHSYPSSSFEKEGEKMDGGAVTGASSVGPYSYSPLSLFSRGSV</sequence>
<dbReference type="GO" id="GO:0005524">
    <property type="term" value="F:ATP binding"/>
    <property type="evidence" value="ECO:0007669"/>
    <property type="project" value="UniProtKB-KW"/>
</dbReference>
<organism evidence="3 4">
    <name type="scientific">Asparagus officinalis</name>
    <name type="common">Garden asparagus</name>
    <dbReference type="NCBI Taxonomy" id="4686"/>
    <lineage>
        <taxon>Eukaryota</taxon>
        <taxon>Viridiplantae</taxon>
        <taxon>Streptophyta</taxon>
        <taxon>Embryophyta</taxon>
        <taxon>Tracheophyta</taxon>
        <taxon>Spermatophyta</taxon>
        <taxon>Magnoliopsida</taxon>
        <taxon>Liliopsida</taxon>
        <taxon>Asparagales</taxon>
        <taxon>Asparagaceae</taxon>
        <taxon>Asparagoideae</taxon>
        <taxon>Asparagus</taxon>
    </lineage>
</organism>
<protein>
    <recommendedName>
        <fullName evidence="5">Legume lectin domain-containing protein</fullName>
    </recommendedName>
</protein>
<dbReference type="EMBL" id="CM007385">
    <property type="protein sequence ID" value="ONK67723.1"/>
    <property type="molecule type" value="Genomic_DNA"/>
</dbReference>
<reference evidence="4" key="1">
    <citation type="journal article" date="2017" name="Nat. Commun.">
        <title>The asparagus genome sheds light on the origin and evolution of a young Y chromosome.</title>
        <authorList>
            <person name="Harkess A."/>
            <person name="Zhou J."/>
            <person name="Xu C."/>
            <person name="Bowers J.E."/>
            <person name="Van der Hulst R."/>
            <person name="Ayyampalayam S."/>
            <person name="Mercati F."/>
            <person name="Riccardi P."/>
            <person name="McKain M.R."/>
            <person name="Kakrana A."/>
            <person name="Tang H."/>
            <person name="Ray J."/>
            <person name="Groenendijk J."/>
            <person name="Arikit S."/>
            <person name="Mathioni S.M."/>
            <person name="Nakano M."/>
            <person name="Shan H."/>
            <person name="Telgmann-Rauber A."/>
            <person name="Kanno A."/>
            <person name="Yue Z."/>
            <person name="Chen H."/>
            <person name="Li W."/>
            <person name="Chen Y."/>
            <person name="Xu X."/>
            <person name="Zhang Y."/>
            <person name="Luo S."/>
            <person name="Chen H."/>
            <person name="Gao J."/>
            <person name="Mao Z."/>
            <person name="Pires J.C."/>
            <person name="Luo M."/>
            <person name="Kudrna D."/>
            <person name="Wing R.A."/>
            <person name="Meyers B.C."/>
            <person name="Yi K."/>
            <person name="Kong H."/>
            <person name="Lavrijsen P."/>
            <person name="Sunseri F."/>
            <person name="Falavigna A."/>
            <person name="Ye Y."/>
            <person name="Leebens-Mack J.H."/>
            <person name="Chen G."/>
        </authorList>
    </citation>
    <scope>NUCLEOTIDE SEQUENCE [LARGE SCALE GENOMIC DNA]</scope>
    <source>
        <strain evidence="4">cv. DH0086</strain>
    </source>
</reference>
<keyword evidence="1" id="KW-0547">Nucleotide-binding</keyword>
<dbReference type="Gene3D" id="1.10.510.10">
    <property type="entry name" value="Transferase(Phosphotransferase) domain 1"/>
    <property type="match status" value="1"/>
</dbReference>
<evidence type="ECO:0008006" key="5">
    <source>
        <dbReference type="Google" id="ProtNLM"/>
    </source>
</evidence>
<name>A0A5P1EPZ3_ASPOF</name>
<dbReference type="OMA" id="WEKWVAG"/>
<evidence type="ECO:0000313" key="3">
    <source>
        <dbReference type="EMBL" id="ONK67723.1"/>
    </source>
</evidence>
<evidence type="ECO:0000256" key="1">
    <source>
        <dbReference type="ARBA" id="ARBA00022741"/>
    </source>
</evidence>
<proteinExistence type="predicted"/>
<dbReference type="Proteomes" id="UP000243459">
    <property type="component" value="Chromosome 5"/>
</dbReference>
<evidence type="ECO:0000256" key="2">
    <source>
        <dbReference type="ARBA" id="ARBA00022840"/>
    </source>
</evidence>
<evidence type="ECO:0000313" key="4">
    <source>
        <dbReference type="Proteomes" id="UP000243459"/>
    </source>
</evidence>
<gene>
    <name evidence="3" type="ORF">A4U43_C05F3080</name>
</gene>
<keyword evidence="2" id="KW-0067">ATP-binding</keyword>
<dbReference type="AlphaFoldDB" id="A0A5P1EPZ3"/>
<dbReference type="PANTHER" id="PTHR27007">
    <property type="match status" value="1"/>
</dbReference>
<accession>A0A5P1EPZ3</accession>